<sequence>MTSINGNKNSNLSQDNWADDLLVKDSSGKFYTLKDGSNKSVGSAMESINQLLGHKSEDEAVSFDDSFVPLKSNGSGQETAEFAFHPDDKKQIEDLSSQIPQDSSKKYSINKIVDRLINKQDLKLDSHNHNYFTNIIYDFFRNRKKASRVRELLGVAIVSDNKKLSEETVDSIISVIKGIKNKIDSVGGLIVKTEELAKIEEPLEKDKQQPPPISVSSTIKADEPPAKSQSFKFDYSDDQKEKPITKIQPSKEPETFVKSPISIKPEELSRERIADSLPHVFRPAQEFSKKKMTDVNNKFRPAAKIPILTGPVQELHDFTLDNFRRLGNSAEERIDKILEKINVLEQDSITKKAQGIENWRKSEVYKTYLKLGVESMSKNEEVAALIRDYQKQGIETLSLEEFSAISDLNKLLRF</sequence>
<keyword evidence="1" id="KW-0175">Coiled coil</keyword>
<gene>
    <name evidence="3" type="ORF">COV55_02625</name>
</gene>
<dbReference type="Proteomes" id="UP000230564">
    <property type="component" value="Unassembled WGS sequence"/>
</dbReference>
<name>A0A2H0NCX7_9BACT</name>
<evidence type="ECO:0000256" key="1">
    <source>
        <dbReference type="SAM" id="Coils"/>
    </source>
</evidence>
<feature type="region of interest" description="Disordered" evidence="2">
    <location>
        <begin position="201"/>
        <end position="231"/>
    </location>
</feature>
<dbReference type="EMBL" id="PCWQ01000010">
    <property type="protein sequence ID" value="PIR06714.1"/>
    <property type="molecule type" value="Genomic_DNA"/>
</dbReference>
<evidence type="ECO:0000256" key="2">
    <source>
        <dbReference type="SAM" id="MobiDB-lite"/>
    </source>
</evidence>
<protein>
    <submittedName>
        <fullName evidence="3">Uncharacterized protein</fullName>
    </submittedName>
</protein>
<comment type="caution">
    <text evidence="3">The sequence shown here is derived from an EMBL/GenBank/DDBJ whole genome shotgun (WGS) entry which is preliminary data.</text>
</comment>
<evidence type="ECO:0000313" key="3">
    <source>
        <dbReference type="EMBL" id="PIR06714.1"/>
    </source>
</evidence>
<organism evidence="3 4">
    <name type="scientific">Candidatus Komeilibacteria bacterium CG11_big_fil_rev_8_21_14_0_20_36_20</name>
    <dbReference type="NCBI Taxonomy" id="1974477"/>
    <lineage>
        <taxon>Bacteria</taxon>
        <taxon>Candidatus Komeiliibacteriota</taxon>
    </lineage>
</organism>
<accession>A0A2H0NCX7</accession>
<reference evidence="3 4" key="1">
    <citation type="submission" date="2017-09" db="EMBL/GenBank/DDBJ databases">
        <title>Depth-based differentiation of microbial function through sediment-hosted aquifers and enrichment of novel symbionts in the deep terrestrial subsurface.</title>
        <authorList>
            <person name="Probst A.J."/>
            <person name="Ladd B."/>
            <person name="Jarett J.K."/>
            <person name="Geller-Mcgrath D.E."/>
            <person name="Sieber C.M."/>
            <person name="Emerson J.B."/>
            <person name="Anantharaman K."/>
            <person name="Thomas B.C."/>
            <person name="Malmstrom R."/>
            <person name="Stieglmeier M."/>
            <person name="Klingl A."/>
            <person name="Woyke T."/>
            <person name="Ryan C.M."/>
            <person name="Banfield J.F."/>
        </authorList>
    </citation>
    <scope>NUCLEOTIDE SEQUENCE [LARGE SCALE GENOMIC DNA]</scope>
    <source>
        <strain evidence="3">CG11_big_fil_rev_8_21_14_0_20_36_20</strain>
    </source>
</reference>
<evidence type="ECO:0000313" key="4">
    <source>
        <dbReference type="Proteomes" id="UP000230564"/>
    </source>
</evidence>
<feature type="coiled-coil region" evidence="1">
    <location>
        <begin position="320"/>
        <end position="347"/>
    </location>
</feature>
<proteinExistence type="predicted"/>
<dbReference type="AlphaFoldDB" id="A0A2H0NCX7"/>